<dbReference type="Gramene" id="KRH05802">
    <property type="protein sequence ID" value="KRH05802"/>
    <property type="gene ID" value="GLYMA_17G249800"/>
</dbReference>
<dbReference type="AlphaFoldDB" id="A0A0R0FI87"/>
<dbReference type="ExpressionAtlas" id="A0A0R0FI87">
    <property type="expression patterns" value="baseline and differential"/>
</dbReference>
<reference evidence="1" key="3">
    <citation type="submission" date="2018-07" db="EMBL/GenBank/DDBJ databases">
        <title>WGS assembly of Glycine max.</title>
        <authorList>
            <person name="Schmutz J."/>
            <person name="Cannon S."/>
            <person name="Schlueter J."/>
            <person name="Ma J."/>
            <person name="Mitros T."/>
            <person name="Nelson W."/>
            <person name="Hyten D."/>
            <person name="Song Q."/>
            <person name="Thelen J."/>
            <person name="Cheng J."/>
            <person name="Xu D."/>
            <person name="Hellsten U."/>
            <person name="May G."/>
            <person name="Yu Y."/>
            <person name="Sakurai T."/>
            <person name="Umezawa T."/>
            <person name="Bhattacharyya M."/>
            <person name="Sandhu D."/>
            <person name="Valliyodan B."/>
            <person name="Lindquist E."/>
            <person name="Peto M."/>
            <person name="Grant D."/>
            <person name="Shu S."/>
            <person name="Goodstein D."/>
            <person name="Barry K."/>
            <person name="Futrell-Griggs M."/>
            <person name="Abernathy B."/>
            <person name="Du J."/>
            <person name="Tian Z."/>
            <person name="Zhu L."/>
            <person name="Gill N."/>
            <person name="Joshi T."/>
            <person name="Libault M."/>
            <person name="Sethuraman A."/>
            <person name="Zhang X."/>
            <person name="Shinozaki K."/>
            <person name="Nguyen H."/>
            <person name="Wing R."/>
            <person name="Cregan P."/>
            <person name="Specht J."/>
            <person name="Grimwood J."/>
            <person name="Rokhsar D."/>
            <person name="Stacey G."/>
            <person name="Shoemaker R."/>
            <person name="Jackson S."/>
        </authorList>
    </citation>
    <scope>NUCLEOTIDE SEQUENCE</scope>
    <source>
        <tissue evidence="1">Callus</tissue>
    </source>
</reference>
<gene>
    <name evidence="1" type="ORF">GLYMA_17G249800</name>
</gene>
<dbReference type="EMBL" id="CM000850">
    <property type="protein sequence ID" value="KRH05802.1"/>
    <property type="molecule type" value="Genomic_DNA"/>
</dbReference>
<proteinExistence type="predicted"/>
<dbReference type="EnsemblPlants" id="KRH05802">
    <property type="protein sequence ID" value="KRH05802"/>
    <property type="gene ID" value="GLYMA_17G249800"/>
</dbReference>
<evidence type="ECO:0000313" key="1">
    <source>
        <dbReference type="EMBL" id="KRH05802.1"/>
    </source>
</evidence>
<accession>A0A0R0FI87</accession>
<reference evidence="2" key="2">
    <citation type="submission" date="2018-02" db="UniProtKB">
        <authorList>
            <consortium name="EnsemblPlants"/>
        </authorList>
    </citation>
    <scope>IDENTIFICATION</scope>
    <source>
        <strain evidence="2">Williams 82</strain>
    </source>
</reference>
<protein>
    <submittedName>
        <fullName evidence="1 2">Uncharacterized protein</fullName>
    </submittedName>
</protein>
<keyword evidence="3" id="KW-1185">Reference proteome</keyword>
<evidence type="ECO:0000313" key="2">
    <source>
        <dbReference type="EnsemblPlants" id="KRH05802"/>
    </source>
</evidence>
<evidence type="ECO:0000313" key="3">
    <source>
        <dbReference type="Proteomes" id="UP000008827"/>
    </source>
</evidence>
<dbReference type="Proteomes" id="UP000008827">
    <property type="component" value="Chromosome 17"/>
</dbReference>
<reference evidence="1 2" key="1">
    <citation type="journal article" date="2010" name="Nature">
        <title>Genome sequence of the palaeopolyploid soybean.</title>
        <authorList>
            <person name="Schmutz J."/>
            <person name="Cannon S.B."/>
            <person name="Schlueter J."/>
            <person name="Ma J."/>
            <person name="Mitros T."/>
            <person name="Nelson W."/>
            <person name="Hyten D.L."/>
            <person name="Song Q."/>
            <person name="Thelen J.J."/>
            <person name="Cheng J."/>
            <person name="Xu D."/>
            <person name="Hellsten U."/>
            <person name="May G.D."/>
            <person name="Yu Y."/>
            <person name="Sakurai T."/>
            <person name="Umezawa T."/>
            <person name="Bhattacharyya M.K."/>
            <person name="Sandhu D."/>
            <person name="Valliyodan B."/>
            <person name="Lindquist E."/>
            <person name="Peto M."/>
            <person name="Grant D."/>
            <person name="Shu S."/>
            <person name="Goodstein D."/>
            <person name="Barry K."/>
            <person name="Futrell-Griggs M."/>
            <person name="Abernathy B."/>
            <person name="Du J."/>
            <person name="Tian Z."/>
            <person name="Zhu L."/>
            <person name="Gill N."/>
            <person name="Joshi T."/>
            <person name="Libault M."/>
            <person name="Sethuraman A."/>
            <person name="Zhang X.-C."/>
            <person name="Shinozaki K."/>
            <person name="Nguyen H.T."/>
            <person name="Wing R.A."/>
            <person name="Cregan P."/>
            <person name="Specht J."/>
            <person name="Grimwood J."/>
            <person name="Rokhsar D."/>
            <person name="Stacey G."/>
            <person name="Shoemaker R.C."/>
            <person name="Jackson S.A."/>
        </authorList>
    </citation>
    <scope>NUCLEOTIDE SEQUENCE</scope>
    <source>
        <strain evidence="2">cv. Williams 82</strain>
        <tissue evidence="1">Callus</tissue>
    </source>
</reference>
<organism evidence="1">
    <name type="scientific">Glycine max</name>
    <name type="common">Soybean</name>
    <name type="synonym">Glycine hispida</name>
    <dbReference type="NCBI Taxonomy" id="3847"/>
    <lineage>
        <taxon>Eukaryota</taxon>
        <taxon>Viridiplantae</taxon>
        <taxon>Streptophyta</taxon>
        <taxon>Embryophyta</taxon>
        <taxon>Tracheophyta</taxon>
        <taxon>Spermatophyta</taxon>
        <taxon>Magnoliopsida</taxon>
        <taxon>eudicotyledons</taxon>
        <taxon>Gunneridae</taxon>
        <taxon>Pentapetalae</taxon>
        <taxon>rosids</taxon>
        <taxon>fabids</taxon>
        <taxon>Fabales</taxon>
        <taxon>Fabaceae</taxon>
        <taxon>Papilionoideae</taxon>
        <taxon>50 kb inversion clade</taxon>
        <taxon>NPAAA clade</taxon>
        <taxon>indigoferoid/millettioid clade</taxon>
        <taxon>Phaseoleae</taxon>
        <taxon>Glycine</taxon>
        <taxon>Glycine subgen. Soja</taxon>
    </lineage>
</organism>
<sequence>MKDEDGQSQIAGGKGQYKKLCDVRSVRDAAVSEIAKMSLHSLPLHHLKSHSIVQNIMGSRKMKQAESSMDTTIDNNQ</sequence>
<name>A0A0R0FI87_SOYBN</name>